<reference evidence="1 2" key="1">
    <citation type="submission" date="2016-10" db="EMBL/GenBank/DDBJ databases">
        <authorList>
            <person name="de Groot N.N."/>
        </authorList>
    </citation>
    <scope>NUCLEOTIDE SEQUENCE [LARGE SCALE GENOMIC DNA]</scope>
    <source>
        <strain evidence="1">MBHS1</strain>
    </source>
</reference>
<protein>
    <recommendedName>
        <fullName evidence="3">Type II secretion system protein G</fullName>
    </recommendedName>
</protein>
<dbReference type="InterPro" id="IPR045584">
    <property type="entry name" value="Pilin-like"/>
</dbReference>
<evidence type="ECO:0000313" key="1">
    <source>
        <dbReference type="EMBL" id="SEH04852.1"/>
    </source>
</evidence>
<keyword evidence="2" id="KW-1185">Reference proteome</keyword>
<dbReference type="AlphaFoldDB" id="A0A1H6F437"/>
<proteinExistence type="predicted"/>
<dbReference type="Proteomes" id="UP000236724">
    <property type="component" value="Unassembled WGS sequence"/>
</dbReference>
<dbReference type="SUPFAM" id="SSF54523">
    <property type="entry name" value="Pili subunits"/>
    <property type="match status" value="1"/>
</dbReference>
<sequence length="125" mass="14003">MLEILIVLLLIGLLSALVMPRLSGIYDSIQAAMQRDEVFSQINALGYLAFQQKQGFVLESLPMVSSTLPLELPADWTLQTETPIYYLANGACSGGRIYLQYQQHTEQEQNWVADLSPPFCHLQAD</sequence>
<evidence type="ECO:0000313" key="2">
    <source>
        <dbReference type="Proteomes" id="UP000236724"/>
    </source>
</evidence>
<dbReference type="EMBL" id="FMSV02000127">
    <property type="protein sequence ID" value="SEH04852.1"/>
    <property type="molecule type" value="Genomic_DNA"/>
</dbReference>
<gene>
    <name evidence="1" type="ORF">MBHS_00704</name>
</gene>
<accession>A0A1H6F437</accession>
<name>A0A1H6F437_9GAMM</name>
<evidence type="ECO:0008006" key="3">
    <source>
        <dbReference type="Google" id="ProtNLM"/>
    </source>
</evidence>
<organism evidence="1 2">
    <name type="scientific">Candidatus Venteria ishoeyi</name>
    <dbReference type="NCBI Taxonomy" id="1899563"/>
    <lineage>
        <taxon>Bacteria</taxon>
        <taxon>Pseudomonadati</taxon>
        <taxon>Pseudomonadota</taxon>
        <taxon>Gammaproteobacteria</taxon>
        <taxon>Thiotrichales</taxon>
        <taxon>Thiotrichaceae</taxon>
        <taxon>Venteria</taxon>
    </lineage>
</organism>